<dbReference type="SMART" id="SM00612">
    <property type="entry name" value="Kelch"/>
    <property type="match status" value="1"/>
</dbReference>
<dbReference type="SUPFAM" id="SSF117281">
    <property type="entry name" value="Kelch motif"/>
    <property type="match status" value="1"/>
</dbReference>
<reference evidence="3 4" key="2">
    <citation type="submission" date="2018-08" db="EMBL/GenBank/DDBJ databases">
        <authorList>
            <person name="Laetsch R D."/>
            <person name="Stevens L."/>
            <person name="Kumar S."/>
            <person name="Blaxter L. M."/>
        </authorList>
    </citation>
    <scope>NUCLEOTIDE SEQUENCE [LARGE SCALE GENOMIC DNA]</scope>
</reference>
<reference evidence="5" key="1">
    <citation type="submission" date="2016-06" db="UniProtKB">
        <authorList>
            <consortium name="WormBaseParasite"/>
        </authorList>
    </citation>
    <scope>IDENTIFICATION</scope>
</reference>
<dbReference type="Pfam" id="PF01344">
    <property type="entry name" value="Kelch_1"/>
    <property type="match status" value="1"/>
</dbReference>
<evidence type="ECO:0000313" key="5">
    <source>
        <dbReference type="WBParaSite" id="nOo.2.0.1.t13475-RA"/>
    </source>
</evidence>
<gene>
    <name evidence="3" type="ORF">NOO_LOCUS13475</name>
</gene>
<dbReference type="InterPro" id="IPR015915">
    <property type="entry name" value="Kelch-typ_b-propeller"/>
</dbReference>
<evidence type="ECO:0000256" key="2">
    <source>
        <dbReference type="ARBA" id="ARBA00022737"/>
    </source>
</evidence>
<keyword evidence="2" id="KW-0677">Repeat</keyword>
<accession>A0A182EZ66</accession>
<dbReference type="InterPro" id="IPR006652">
    <property type="entry name" value="Kelch_1"/>
</dbReference>
<protein>
    <submittedName>
        <fullName evidence="5">Kelch-like protein 10</fullName>
    </submittedName>
</protein>
<dbReference type="OrthoDB" id="5775046at2759"/>
<dbReference type="AlphaFoldDB" id="A0A182EZ66"/>
<evidence type="ECO:0000313" key="3">
    <source>
        <dbReference type="EMBL" id="VDN02251.1"/>
    </source>
</evidence>
<dbReference type="WBParaSite" id="nOo.2.0.1.t13475-RA">
    <property type="protein sequence ID" value="nOo.2.0.1.t13475-RA"/>
    <property type="gene ID" value="nOo.2.0.1.g13475"/>
</dbReference>
<dbReference type="PANTHER" id="PTHR46344">
    <property type="entry name" value="OS02G0202900 PROTEIN"/>
    <property type="match status" value="1"/>
</dbReference>
<evidence type="ECO:0000256" key="1">
    <source>
        <dbReference type="ARBA" id="ARBA00022441"/>
    </source>
</evidence>
<dbReference type="PRINTS" id="PR00501">
    <property type="entry name" value="KELCHREPEAT"/>
</dbReference>
<name>A0A182EZ66_ONCOC</name>
<dbReference type="PANTHER" id="PTHR46344:SF27">
    <property type="entry name" value="KELCH REPEAT SUPERFAMILY PROTEIN"/>
    <property type="match status" value="1"/>
</dbReference>
<dbReference type="EMBL" id="UYRW01015687">
    <property type="protein sequence ID" value="VDN02251.1"/>
    <property type="molecule type" value="Genomic_DNA"/>
</dbReference>
<organism evidence="5">
    <name type="scientific">Onchocerca ochengi</name>
    <name type="common">Filarial nematode worm</name>
    <dbReference type="NCBI Taxonomy" id="42157"/>
    <lineage>
        <taxon>Eukaryota</taxon>
        <taxon>Metazoa</taxon>
        <taxon>Ecdysozoa</taxon>
        <taxon>Nematoda</taxon>
        <taxon>Chromadorea</taxon>
        <taxon>Rhabditida</taxon>
        <taxon>Spirurina</taxon>
        <taxon>Spiruromorpha</taxon>
        <taxon>Filarioidea</taxon>
        <taxon>Onchocercidae</taxon>
        <taxon>Onchocerca</taxon>
    </lineage>
</organism>
<dbReference type="Proteomes" id="UP000271087">
    <property type="component" value="Unassembled WGS sequence"/>
</dbReference>
<sequence length="53" mass="6009">MIQRRSDAAACAMNGKMYIVGGYNGENVLQTIEMYIPEMDIWTEIAHMNSPRS</sequence>
<keyword evidence="1" id="KW-0880">Kelch repeat</keyword>
<dbReference type="Gene3D" id="2.120.10.80">
    <property type="entry name" value="Kelch-type beta propeller"/>
    <property type="match status" value="1"/>
</dbReference>
<keyword evidence="4" id="KW-1185">Reference proteome</keyword>
<evidence type="ECO:0000313" key="4">
    <source>
        <dbReference type="Proteomes" id="UP000271087"/>
    </source>
</evidence>
<dbReference type="STRING" id="42157.A0A182EZ66"/>
<proteinExistence type="predicted"/>